<dbReference type="InParanoid" id="E9GEI3"/>
<dbReference type="KEGG" id="dpx:DAPPUDRAFT_316969"/>
<dbReference type="Proteomes" id="UP000000305">
    <property type="component" value="Unassembled WGS sequence"/>
</dbReference>
<gene>
    <name evidence="1" type="ORF">DAPPUDRAFT_316969</name>
</gene>
<dbReference type="HOGENOM" id="CLU_3089328_0_0_1"/>
<protein>
    <submittedName>
        <fullName evidence="1">Uncharacterized protein</fullName>
    </submittedName>
</protein>
<evidence type="ECO:0000313" key="1">
    <source>
        <dbReference type="EMBL" id="EFX82308.1"/>
    </source>
</evidence>
<name>E9GEI3_DAPPU</name>
<proteinExistence type="predicted"/>
<dbReference type="AlphaFoldDB" id="E9GEI3"/>
<evidence type="ECO:0000313" key="2">
    <source>
        <dbReference type="Proteomes" id="UP000000305"/>
    </source>
</evidence>
<organism evidence="1 2">
    <name type="scientific">Daphnia pulex</name>
    <name type="common">Water flea</name>
    <dbReference type="NCBI Taxonomy" id="6669"/>
    <lineage>
        <taxon>Eukaryota</taxon>
        <taxon>Metazoa</taxon>
        <taxon>Ecdysozoa</taxon>
        <taxon>Arthropoda</taxon>
        <taxon>Crustacea</taxon>
        <taxon>Branchiopoda</taxon>
        <taxon>Diplostraca</taxon>
        <taxon>Cladocera</taxon>
        <taxon>Anomopoda</taxon>
        <taxon>Daphniidae</taxon>
        <taxon>Daphnia</taxon>
    </lineage>
</organism>
<sequence>MAVNEDELRAGPFGIVTHTREGLEFGMFNVVLHRASNRLNPAMEVADPDRLT</sequence>
<dbReference type="EMBL" id="GL732540">
    <property type="protein sequence ID" value="EFX82308.1"/>
    <property type="molecule type" value="Genomic_DNA"/>
</dbReference>
<accession>E9GEI3</accession>
<reference evidence="1 2" key="1">
    <citation type="journal article" date="2011" name="Science">
        <title>The ecoresponsive genome of Daphnia pulex.</title>
        <authorList>
            <person name="Colbourne J.K."/>
            <person name="Pfrender M.E."/>
            <person name="Gilbert D."/>
            <person name="Thomas W.K."/>
            <person name="Tucker A."/>
            <person name="Oakley T.H."/>
            <person name="Tokishita S."/>
            <person name="Aerts A."/>
            <person name="Arnold G.J."/>
            <person name="Basu M.K."/>
            <person name="Bauer D.J."/>
            <person name="Caceres C.E."/>
            <person name="Carmel L."/>
            <person name="Casola C."/>
            <person name="Choi J.H."/>
            <person name="Detter J.C."/>
            <person name="Dong Q."/>
            <person name="Dusheyko S."/>
            <person name="Eads B.D."/>
            <person name="Frohlich T."/>
            <person name="Geiler-Samerotte K.A."/>
            <person name="Gerlach D."/>
            <person name="Hatcher P."/>
            <person name="Jogdeo S."/>
            <person name="Krijgsveld J."/>
            <person name="Kriventseva E.V."/>
            <person name="Kultz D."/>
            <person name="Laforsch C."/>
            <person name="Lindquist E."/>
            <person name="Lopez J."/>
            <person name="Manak J.R."/>
            <person name="Muller J."/>
            <person name="Pangilinan J."/>
            <person name="Patwardhan R.P."/>
            <person name="Pitluck S."/>
            <person name="Pritham E.J."/>
            <person name="Rechtsteiner A."/>
            <person name="Rho M."/>
            <person name="Rogozin I.B."/>
            <person name="Sakarya O."/>
            <person name="Salamov A."/>
            <person name="Schaack S."/>
            <person name="Shapiro H."/>
            <person name="Shiga Y."/>
            <person name="Skalitzky C."/>
            <person name="Smith Z."/>
            <person name="Souvorov A."/>
            <person name="Sung W."/>
            <person name="Tang Z."/>
            <person name="Tsuchiya D."/>
            <person name="Tu H."/>
            <person name="Vos H."/>
            <person name="Wang M."/>
            <person name="Wolf Y.I."/>
            <person name="Yamagata H."/>
            <person name="Yamada T."/>
            <person name="Ye Y."/>
            <person name="Shaw J.R."/>
            <person name="Andrews J."/>
            <person name="Crease T.J."/>
            <person name="Tang H."/>
            <person name="Lucas S.M."/>
            <person name="Robertson H.M."/>
            <person name="Bork P."/>
            <person name="Koonin E.V."/>
            <person name="Zdobnov E.M."/>
            <person name="Grigoriev I.V."/>
            <person name="Lynch M."/>
            <person name="Boore J.L."/>
        </authorList>
    </citation>
    <scope>NUCLEOTIDE SEQUENCE [LARGE SCALE GENOMIC DNA]</scope>
</reference>
<keyword evidence="2" id="KW-1185">Reference proteome</keyword>